<feature type="region of interest" description="Disordered" evidence="1">
    <location>
        <begin position="71"/>
        <end position="170"/>
    </location>
</feature>
<dbReference type="AlphaFoldDB" id="A0A4P9XB30"/>
<dbReference type="EMBL" id="ML014139">
    <property type="protein sequence ID" value="RKP02604.1"/>
    <property type="molecule type" value="Genomic_DNA"/>
</dbReference>
<dbReference type="OrthoDB" id="2121889at2759"/>
<feature type="compositionally biased region" description="Low complexity" evidence="1">
    <location>
        <begin position="828"/>
        <end position="848"/>
    </location>
</feature>
<feature type="region of interest" description="Disordered" evidence="1">
    <location>
        <begin position="793"/>
        <end position="884"/>
    </location>
</feature>
<keyword evidence="2" id="KW-0472">Membrane</keyword>
<reference evidence="4" key="1">
    <citation type="journal article" date="2018" name="Nat. Microbiol.">
        <title>Leveraging single-cell genomics to expand the fungal tree of life.</title>
        <authorList>
            <person name="Ahrendt S.R."/>
            <person name="Quandt C.A."/>
            <person name="Ciobanu D."/>
            <person name="Clum A."/>
            <person name="Salamov A."/>
            <person name="Andreopoulos B."/>
            <person name="Cheng J.F."/>
            <person name="Woyke T."/>
            <person name="Pelin A."/>
            <person name="Henrissat B."/>
            <person name="Reynolds N.K."/>
            <person name="Benny G.L."/>
            <person name="Smith M.E."/>
            <person name="James T.Y."/>
            <person name="Grigoriev I.V."/>
        </authorList>
    </citation>
    <scope>NUCLEOTIDE SEQUENCE [LARGE SCALE GENOMIC DNA]</scope>
    <source>
        <strain evidence="4">ATCC 52028</strain>
    </source>
</reference>
<accession>A0A4P9XB30</accession>
<dbReference type="Proteomes" id="UP000274922">
    <property type="component" value="Unassembled WGS sequence"/>
</dbReference>
<evidence type="ECO:0000313" key="4">
    <source>
        <dbReference type="Proteomes" id="UP000274922"/>
    </source>
</evidence>
<sequence>MAPPLVPRAGDPRTGRAAVRLPIILIISVVVVVVLIVSLVYHRLRHQRHPHPDDRGDGDNSTCVAEADVRRRSAIPVTGAVPPPPPGTPAPPGPMLDAIDGDPRPYLPTSGRRLTPPAPRKGSWSRLGHRLVRPMQALRARRRSAGSTSSGGGGLRVRRHGTGRTHDRPRRLVHGLPASQLVLVTTPRGGGGGGGGALPAGRLVPLPPLYPHSATPTDRLSRFALTDPHLPRPARSSWMLSPPAAAATALDAPDARMGGRAWRMRRWRRGGERFRRPDGSVPWTAPDDLNGNTLAVLRQARERDPARGAAAPGSPWASDGASLIGTMPSHAELFGLGSGADADEDGLQDLPGPAFRGPGDAVDAPTRSIVAVRRHSASRFVRAPPQQMMPPPGFREGFRDAWANPTKPPASPLSSLPASFLESSTYGHGHGHGHGHGYGYGYGHGYGYGPMPHGYPGYGPGAARPLPHWQQPGQPYLPYGAPGQTGPLPPYHVDGGTSTTYGSFAVPTTRLEYAEWRLENQRKRNACHRIGFFIVLVMVALLLPRNTTQDLTVVQGDHALVPLPTYTLERFDVAPSQVDTYVFHDHPPPLTELLTLPDRHLEIDIRQGAFKSVRYDLHPGSTIAFSWKFQGAPNVAIIQGTQAFDAFIASGRMPSHALKYENNTPQDEFVFHVPQRDAYYVLWYARSRRTVATGTAVIRVAARAYSTEGAAQRCPADATEACTVPGVFGRRQYVLFVAPTVQHVYAVQIHERVMLWPWLLCGAAAVVAGIALFIHDRGALQRETRAHWRAVLSPDGSESRPDAGPPAGDPTLAAAGRGEPASADLEARAGADPTAPAAEERPAAAGSSRPPPPPPPAAGAGGARSSPDDKPSGTDAPPPPYTPF</sequence>
<evidence type="ECO:0000313" key="3">
    <source>
        <dbReference type="EMBL" id="RKP02604.1"/>
    </source>
</evidence>
<evidence type="ECO:0000256" key="1">
    <source>
        <dbReference type="SAM" id="MobiDB-lite"/>
    </source>
</evidence>
<name>A0A4P9XB30_9FUNG</name>
<keyword evidence="2" id="KW-1133">Transmembrane helix</keyword>
<feature type="transmembrane region" description="Helical" evidence="2">
    <location>
        <begin position="20"/>
        <end position="41"/>
    </location>
</feature>
<proteinExistence type="predicted"/>
<keyword evidence="4" id="KW-1185">Reference proteome</keyword>
<organism evidence="3 4">
    <name type="scientific">Caulochytrium protostelioides</name>
    <dbReference type="NCBI Taxonomy" id="1555241"/>
    <lineage>
        <taxon>Eukaryota</taxon>
        <taxon>Fungi</taxon>
        <taxon>Fungi incertae sedis</taxon>
        <taxon>Chytridiomycota</taxon>
        <taxon>Chytridiomycota incertae sedis</taxon>
        <taxon>Chytridiomycetes</taxon>
        <taxon>Caulochytriales</taxon>
        <taxon>Caulochytriaceae</taxon>
        <taxon>Caulochytrium</taxon>
    </lineage>
</organism>
<evidence type="ECO:0000256" key="2">
    <source>
        <dbReference type="SAM" id="Phobius"/>
    </source>
</evidence>
<feature type="transmembrane region" description="Helical" evidence="2">
    <location>
        <begin position="755"/>
        <end position="775"/>
    </location>
</feature>
<feature type="compositionally biased region" description="Pro residues" evidence="1">
    <location>
        <begin position="81"/>
        <end position="94"/>
    </location>
</feature>
<feature type="compositionally biased region" description="Basic residues" evidence="1">
    <location>
        <begin position="156"/>
        <end position="170"/>
    </location>
</feature>
<keyword evidence="2" id="KW-0812">Transmembrane</keyword>
<feature type="region of interest" description="Disordered" evidence="1">
    <location>
        <begin position="302"/>
        <end position="362"/>
    </location>
</feature>
<gene>
    <name evidence="3" type="ORF">CXG81DRAFT_24745</name>
</gene>
<protein>
    <submittedName>
        <fullName evidence="3">Uncharacterized protein</fullName>
    </submittedName>
</protein>